<dbReference type="SFLD" id="SFLDS00057">
    <property type="entry name" value="Glutaminase/Asparaginase"/>
    <property type="match status" value="1"/>
</dbReference>
<dbReference type="InterPro" id="IPR040919">
    <property type="entry name" value="Asparaginase_C"/>
</dbReference>
<dbReference type="InterPro" id="IPR027475">
    <property type="entry name" value="Asparaginase/glutaminase_AS2"/>
</dbReference>
<dbReference type="SUPFAM" id="SSF53774">
    <property type="entry name" value="Glutaminase/Asparaginase"/>
    <property type="match status" value="1"/>
</dbReference>
<dbReference type="PIRSF" id="PIRSF001220">
    <property type="entry name" value="L-ASNase_gatD"/>
    <property type="match status" value="1"/>
</dbReference>
<dbReference type="InterPro" id="IPR027474">
    <property type="entry name" value="L-asparaginase_N"/>
</dbReference>
<feature type="active site" description="O-isoaspartyl threonine intermediate" evidence="2">
    <location>
        <position position="168"/>
    </location>
</feature>
<dbReference type="Pfam" id="PF00710">
    <property type="entry name" value="Asparaginase"/>
    <property type="match status" value="1"/>
</dbReference>
<evidence type="ECO:0000313" key="9">
    <source>
        <dbReference type="Proteomes" id="UP001465755"/>
    </source>
</evidence>
<sequence length="507" mass="54625">MIAFHLPSPRRLAAFSTGVFRADIANHFLPYCQAALTNVTALRHPANGQPCRSARGALQACLATSVDHSSFPESSPGNGVLRQGDDGAATQPVVPLVHPGQAALDTPEASIRLLSEAGPETSRFGKRRKRKRKNPSEAVGPTQGPTQGPLIVVSKPLPRVLLVHTGGTLGMDPSASFAPDADGQNVLKKGTGGSFAGGLQPGDMLSNLRTVVPELSAFANLQLEVAFNRDSCRVGPQDWARLARLLHDNRPHYDAFLIVHGTDTMAYTASALSLMLLGFRKPVVITGSQLPLLNPRSDARQNLIDAVSCATAFFTPPHIYLEEVAVCFGGKLMRGNRTQKVNSTSYQAFDSPTYPALATLGTNVDWDQRFLLEVQGTYRPRFKLDPRVIRIPIVPGSDPRLAYGDLASRGVKGIVLEAFGVGNMPDTADAGWLPWLREQRSKGLQVYLTTQCVIGTLQPELYRSGSIALKMGVEAGPQMTPECAVVKMMQCLKYPDLPMTVPLAGEM</sequence>
<feature type="active site" evidence="4">
    <location>
        <position position="262"/>
    </location>
</feature>
<dbReference type="Gene3D" id="3.40.50.1170">
    <property type="entry name" value="L-asparaginase, N-terminal domain"/>
    <property type="match status" value="1"/>
</dbReference>
<evidence type="ECO:0000256" key="3">
    <source>
        <dbReference type="PIRSR" id="PIRSR001220-2"/>
    </source>
</evidence>
<feature type="domain" description="L-asparaginase N-terminal" evidence="6">
    <location>
        <begin position="159"/>
        <end position="368"/>
    </location>
</feature>
<evidence type="ECO:0000313" key="8">
    <source>
        <dbReference type="EMBL" id="KAK9810998.1"/>
    </source>
</evidence>
<feature type="region of interest" description="Disordered" evidence="5">
    <location>
        <begin position="114"/>
        <end position="151"/>
    </location>
</feature>
<comment type="caution">
    <text evidence="8">The sequence shown here is derived from an EMBL/GenBank/DDBJ whole genome shotgun (WGS) entry which is preliminary data.</text>
</comment>
<keyword evidence="9" id="KW-1185">Reference proteome</keyword>
<dbReference type="InterPro" id="IPR006034">
    <property type="entry name" value="Asparaginase/glutaminase-like"/>
</dbReference>
<evidence type="ECO:0000256" key="4">
    <source>
        <dbReference type="PROSITE-ProRule" id="PRU10100"/>
    </source>
</evidence>
<feature type="binding site" evidence="3">
    <location>
        <position position="231"/>
    </location>
    <ligand>
        <name>substrate</name>
    </ligand>
</feature>
<protein>
    <recommendedName>
        <fullName evidence="1">asparaginase</fullName>
        <ecNumber evidence="1">3.5.1.1</ecNumber>
    </recommendedName>
</protein>
<evidence type="ECO:0000259" key="6">
    <source>
        <dbReference type="Pfam" id="PF00710"/>
    </source>
</evidence>
<evidence type="ECO:0000256" key="2">
    <source>
        <dbReference type="PIRSR" id="PIRSR001220-1"/>
    </source>
</evidence>
<dbReference type="PROSITE" id="PS51732">
    <property type="entry name" value="ASN_GLN_ASE_3"/>
    <property type="match status" value="1"/>
</dbReference>
<dbReference type="PANTHER" id="PTHR11707:SF28">
    <property type="entry name" value="60 KDA LYSOPHOSPHOLIPASE"/>
    <property type="match status" value="1"/>
</dbReference>
<dbReference type="CDD" id="cd08963">
    <property type="entry name" value="L-asparaginase_I"/>
    <property type="match status" value="1"/>
</dbReference>
<dbReference type="PANTHER" id="PTHR11707">
    <property type="entry name" value="L-ASPARAGINASE"/>
    <property type="match status" value="1"/>
</dbReference>
<dbReference type="InterPro" id="IPR037152">
    <property type="entry name" value="L-asparaginase_N_sf"/>
</dbReference>
<gene>
    <name evidence="8" type="ORF">WJX73_004737</name>
</gene>
<feature type="compositionally biased region" description="Basic residues" evidence="5">
    <location>
        <begin position="124"/>
        <end position="133"/>
    </location>
</feature>
<feature type="domain" description="Asparaginase/glutaminase C-terminal" evidence="7">
    <location>
        <begin position="387"/>
        <end position="493"/>
    </location>
</feature>
<dbReference type="InterPro" id="IPR041725">
    <property type="entry name" value="L-asparaginase_I"/>
</dbReference>
<dbReference type="EMBL" id="JALJOQ010000012">
    <property type="protein sequence ID" value="KAK9810998.1"/>
    <property type="molecule type" value="Genomic_DNA"/>
</dbReference>
<dbReference type="GO" id="GO:0009066">
    <property type="term" value="P:aspartate family amino acid metabolic process"/>
    <property type="evidence" value="ECO:0007669"/>
    <property type="project" value="UniProtKB-ARBA"/>
</dbReference>
<accession>A0AAW1PSA9</accession>
<dbReference type="Proteomes" id="UP001465755">
    <property type="component" value="Unassembled WGS sequence"/>
</dbReference>
<feature type="region of interest" description="Disordered" evidence="5">
    <location>
        <begin position="69"/>
        <end position="91"/>
    </location>
</feature>
<dbReference type="InterPro" id="IPR027473">
    <property type="entry name" value="L-asparaginase_C"/>
</dbReference>
<dbReference type="PIRSF" id="PIRSF500176">
    <property type="entry name" value="L_ASNase"/>
    <property type="match status" value="1"/>
</dbReference>
<dbReference type="GO" id="GO:0004067">
    <property type="term" value="F:asparaginase activity"/>
    <property type="evidence" value="ECO:0007669"/>
    <property type="project" value="UniProtKB-UniRule"/>
</dbReference>
<dbReference type="PROSITE" id="PS00917">
    <property type="entry name" value="ASN_GLN_ASE_2"/>
    <property type="match status" value="1"/>
</dbReference>
<evidence type="ECO:0000259" key="7">
    <source>
        <dbReference type="Pfam" id="PF17763"/>
    </source>
</evidence>
<evidence type="ECO:0000256" key="1">
    <source>
        <dbReference type="ARBA" id="ARBA00012920"/>
    </source>
</evidence>
<organism evidence="8 9">
    <name type="scientific">Symbiochloris irregularis</name>
    <dbReference type="NCBI Taxonomy" id="706552"/>
    <lineage>
        <taxon>Eukaryota</taxon>
        <taxon>Viridiplantae</taxon>
        <taxon>Chlorophyta</taxon>
        <taxon>core chlorophytes</taxon>
        <taxon>Trebouxiophyceae</taxon>
        <taxon>Trebouxiales</taxon>
        <taxon>Trebouxiaceae</taxon>
        <taxon>Symbiochloris</taxon>
    </lineage>
</organism>
<dbReference type="Pfam" id="PF17763">
    <property type="entry name" value="Asparaginase_C"/>
    <property type="match status" value="1"/>
</dbReference>
<dbReference type="Gene3D" id="3.40.50.40">
    <property type="match status" value="1"/>
</dbReference>
<dbReference type="AlphaFoldDB" id="A0AAW1PSA9"/>
<evidence type="ECO:0000256" key="5">
    <source>
        <dbReference type="SAM" id="MobiDB-lite"/>
    </source>
</evidence>
<proteinExistence type="predicted"/>
<name>A0AAW1PSA9_9CHLO</name>
<dbReference type="InterPro" id="IPR036152">
    <property type="entry name" value="Asp/glu_Ase-like_sf"/>
</dbReference>
<dbReference type="EC" id="3.5.1.1" evidence="1"/>
<reference evidence="8 9" key="1">
    <citation type="journal article" date="2024" name="Nat. Commun.">
        <title>Phylogenomics reveals the evolutionary origins of lichenization in chlorophyte algae.</title>
        <authorList>
            <person name="Puginier C."/>
            <person name="Libourel C."/>
            <person name="Otte J."/>
            <person name="Skaloud P."/>
            <person name="Haon M."/>
            <person name="Grisel S."/>
            <person name="Petersen M."/>
            <person name="Berrin J.G."/>
            <person name="Delaux P.M."/>
            <person name="Dal Grande F."/>
            <person name="Keller J."/>
        </authorList>
    </citation>
    <scope>NUCLEOTIDE SEQUENCE [LARGE SCALE GENOMIC DNA]</scope>
    <source>
        <strain evidence="8 9">SAG 2036</strain>
    </source>
</reference>
<dbReference type="SMART" id="SM00870">
    <property type="entry name" value="Asparaginase"/>
    <property type="match status" value="1"/>
</dbReference>
<feature type="binding site" evidence="3">
    <location>
        <begin position="262"/>
        <end position="263"/>
    </location>
    <ligand>
        <name>substrate</name>
    </ligand>
</feature>
<dbReference type="PRINTS" id="PR00139">
    <property type="entry name" value="ASNGLNASE"/>
</dbReference>